<feature type="compositionally biased region" description="Gly residues" evidence="1">
    <location>
        <begin position="1"/>
        <end position="12"/>
    </location>
</feature>
<comment type="caution">
    <text evidence="2">The sequence shown here is derived from an EMBL/GenBank/DDBJ whole genome shotgun (WGS) entry which is preliminary data.</text>
</comment>
<feature type="region of interest" description="Disordered" evidence="1">
    <location>
        <begin position="1"/>
        <end position="27"/>
    </location>
</feature>
<accession>A0AAW0XVV0</accession>
<dbReference type="GO" id="GO:0030020">
    <property type="term" value="F:extracellular matrix structural constituent conferring tensile strength"/>
    <property type="evidence" value="ECO:0007669"/>
    <property type="project" value="TreeGrafter"/>
</dbReference>
<dbReference type="GO" id="GO:0031012">
    <property type="term" value="C:extracellular matrix"/>
    <property type="evidence" value="ECO:0007669"/>
    <property type="project" value="TreeGrafter"/>
</dbReference>
<evidence type="ECO:0000256" key="1">
    <source>
        <dbReference type="SAM" id="MobiDB-lite"/>
    </source>
</evidence>
<dbReference type="GO" id="GO:0030198">
    <property type="term" value="P:extracellular matrix organization"/>
    <property type="evidence" value="ECO:0007669"/>
    <property type="project" value="TreeGrafter"/>
</dbReference>
<feature type="non-terminal residue" evidence="2">
    <location>
        <position position="1"/>
    </location>
</feature>
<feature type="compositionally biased region" description="Low complexity" evidence="1">
    <location>
        <begin position="103"/>
        <end position="122"/>
    </location>
</feature>
<dbReference type="EMBL" id="JARKIK010000011">
    <property type="protein sequence ID" value="KAK8748532.1"/>
    <property type="molecule type" value="Genomic_DNA"/>
</dbReference>
<proteinExistence type="predicted"/>
<dbReference type="InterPro" id="IPR008160">
    <property type="entry name" value="Collagen"/>
</dbReference>
<dbReference type="GO" id="GO:0005615">
    <property type="term" value="C:extracellular space"/>
    <property type="evidence" value="ECO:0007669"/>
    <property type="project" value="TreeGrafter"/>
</dbReference>
<dbReference type="AlphaFoldDB" id="A0AAW0XVV0"/>
<feature type="compositionally biased region" description="Basic and acidic residues" evidence="1">
    <location>
        <begin position="139"/>
        <end position="153"/>
    </location>
</feature>
<name>A0AAW0XVV0_CHEQU</name>
<keyword evidence="3" id="KW-1185">Reference proteome</keyword>
<feature type="region of interest" description="Disordered" evidence="1">
    <location>
        <begin position="65"/>
        <end position="153"/>
    </location>
</feature>
<organism evidence="2 3">
    <name type="scientific">Cherax quadricarinatus</name>
    <name type="common">Australian red claw crayfish</name>
    <dbReference type="NCBI Taxonomy" id="27406"/>
    <lineage>
        <taxon>Eukaryota</taxon>
        <taxon>Metazoa</taxon>
        <taxon>Ecdysozoa</taxon>
        <taxon>Arthropoda</taxon>
        <taxon>Crustacea</taxon>
        <taxon>Multicrustacea</taxon>
        <taxon>Malacostraca</taxon>
        <taxon>Eumalacostraca</taxon>
        <taxon>Eucarida</taxon>
        <taxon>Decapoda</taxon>
        <taxon>Pleocyemata</taxon>
        <taxon>Astacidea</taxon>
        <taxon>Parastacoidea</taxon>
        <taxon>Parastacidae</taxon>
        <taxon>Cherax</taxon>
    </lineage>
</organism>
<gene>
    <name evidence="2" type="ORF">OTU49_015841</name>
</gene>
<feature type="non-terminal residue" evidence="2">
    <location>
        <position position="153"/>
    </location>
</feature>
<dbReference type="InterPro" id="IPR050149">
    <property type="entry name" value="Collagen_superfamily"/>
</dbReference>
<dbReference type="Proteomes" id="UP001445076">
    <property type="component" value="Unassembled WGS sequence"/>
</dbReference>
<reference evidence="2 3" key="1">
    <citation type="journal article" date="2024" name="BMC Genomics">
        <title>Genome assembly of redclaw crayfish (Cherax quadricarinatus) provides insights into its immune adaptation and hypoxia tolerance.</title>
        <authorList>
            <person name="Liu Z."/>
            <person name="Zheng J."/>
            <person name="Li H."/>
            <person name="Fang K."/>
            <person name="Wang S."/>
            <person name="He J."/>
            <person name="Zhou D."/>
            <person name="Weng S."/>
            <person name="Chi M."/>
            <person name="Gu Z."/>
            <person name="He J."/>
            <person name="Li F."/>
            <person name="Wang M."/>
        </authorList>
    </citation>
    <scope>NUCLEOTIDE SEQUENCE [LARGE SCALE GENOMIC DNA]</scope>
    <source>
        <strain evidence="2">ZL_2023a</strain>
    </source>
</reference>
<dbReference type="PANTHER" id="PTHR24023:SF844">
    <property type="entry name" value="COLLAGEN ALPHA-1(XXVII) CHAIN"/>
    <property type="match status" value="1"/>
</dbReference>
<protein>
    <submittedName>
        <fullName evidence="2">Uncharacterized protein</fullName>
    </submittedName>
</protein>
<dbReference type="PANTHER" id="PTHR24023">
    <property type="entry name" value="COLLAGEN ALPHA"/>
    <property type="match status" value="1"/>
</dbReference>
<sequence length="153" mass="15462">GDRGLTGRGRPGPKGFQGEKGSQFYSPEEVRTMILTTLQVFVDTNPTHMSDIKEIAKRIEVVLPKGADGIPGTPGPAGPKGEEGRQGPTGPPGYPGSPGPVGEPGESGPPGRDGQPGPKGEAGPPGPVILANGTLIEVKGQKGDKGLDGEKGL</sequence>
<feature type="compositionally biased region" description="Pro residues" evidence="1">
    <location>
        <begin position="89"/>
        <end position="98"/>
    </location>
</feature>
<evidence type="ECO:0000313" key="2">
    <source>
        <dbReference type="EMBL" id="KAK8748532.1"/>
    </source>
</evidence>
<evidence type="ECO:0000313" key="3">
    <source>
        <dbReference type="Proteomes" id="UP001445076"/>
    </source>
</evidence>
<dbReference type="Pfam" id="PF01391">
    <property type="entry name" value="Collagen"/>
    <property type="match status" value="1"/>
</dbReference>